<dbReference type="InterPro" id="IPR026349">
    <property type="entry name" value="CHP04255"/>
</dbReference>
<dbReference type="OrthoDB" id="128994at2"/>
<evidence type="ECO:0000313" key="1">
    <source>
        <dbReference type="EMBL" id="SDP57660.1"/>
    </source>
</evidence>
<dbReference type="AlphaFoldDB" id="A0A1H0TV79"/>
<dbReference type="Proteomes" id="UP000199317">
    <property type="component" value="Unassembled WGS sequence"/>
</dbReference>
<protein>
    <submittedName>
        <fullName evidence="1">TIGR04255 family protein</fullName>
    </submittedName>
</protein>
<evidence type="ECO:0000313" key="2">
    <source>
        <dbReference type="Proteomes" id="UP000199317"/>
    </source>
</evidence>
<keyword evidence="2" id="KW-1185">Reference proteome</keyword>
<name>A0A1H0TV79_9BURK</name>
<proteinExistence type="predicted"/>
<dbReference type="RefSeq" id="WP_092835463.1">
    <property type="nucleotide sequence ID" value="NZ_FNJL01000016.1"/>
</dbReference>
<dbReference type="EMBL" id="FNJL01000016">
    <property type="protein sequence ID" value="SDP57660.1"/>
    <property type="molecule type" value="Genomic_DNA"/>
</dbReference>
<dbReference type="NCBIfam" id="TIGR04255">
    <property type="entry name" value="sporadTIGR04255"/>
    <property type="match status" value="1"/>
</dbReference>
<reference evidence="2" key="1">
    <citation type="submission" date="2016-10" db="EMBL/GenBank/DDBJ databases">
        <authorList>
            <person name="Varghese N."/>
            <person name="Submissions S."/>
        </authorList>
    </citation>
    <scope>NUCLEOTIDE SEQUENCE [LARGE SCALE GENOMIC DNA]</scope>
    <source>
        <strain evidence="2">DSM 17101</strain>
    </source>
</reference>
<sequence>MVITFDKPPLVEVALGRVFLQRQDLLVPHFGSFWEQVRGAFPKVAHAAPIAQATDAVVVADEGYWLPRIWLSTLDDVFLIQLQQDRFHVNWRKTSANPEYVRFPAVLEKHHELWAKFDAFVTQVTGAPLQPVMNEMVYTNHIGEEGADLFGLSQGALRDCVWSGGTRFLPQPKAIAHSYSFDIPNGIGELTAAITSGKRTADGAAVLKVDMQVRGRVSDEANQDFDTWAVAARNFLVASFKDMTTKKMHEKWELRNVK</sequence>
<organism evidence="1 2">
    <name type="scientific">Paracidovorax cattleyae</name>
    <dbReference type="NCBI Taxonomy" id="80868"/>
    <lineage>
        <taxon>Bacteria</taxon>
        <taxon>Pseudomonadati</taxon>
        <taxon>Pseudomonadota</taxon>
        <taxon>Betaproteobacteria</taxon>
        <taxon>Burkholderiales</taxon>
        <taxon>Comamonadaceae</taxon>
        <taxon>Paracidovorax</taxon>
    </lineage>
</organism>
<accession>A0A1H0TV79</accession>
<gene>
    <name evidence="1" type="ORF">SAMN04489708_116104</name>
</gene>